<evidence type="ECO:0000259" key="2">
    <source>
        <dbReference type="Pfam" id="PF08327"/>
    </source>
</evidence>
<evidence type="ECO:0000313" key="3">
    <source>
        <dbReference type="EMBL" id="MBD1430421.1"/>
    </source>
</evidence>
<dbReference type="InterPro" id="IPR013538">
    <property type="entry name" value="ASHA1/2-like_C"/>
</dbReference>
<organism evidence="3 4">
    <name type="scientific">Sphingobacterium litopenaei</name>
    <dbReference type="NCBI Taxonomy" id="2763500"/>
    <lineage>
        <taxon>Bacteria</taxon>
        <taxon>Pseudomonadati</taxon>
        <taxon>Bacteroidota</taxon>
        <taxon>Sphingobacteriia</taxon>
        <taxon>Sphingobacteriales</taxon>
        <taxon>Sphingobacteriaceae</taxon>
        <taxon>Sphingobacterium</taxon>
    </lineage>
</organism>
<keyword evidence="4" id="KW-1185">Reference proteome</keyword>
<sequence length="169" mass="19469">MKRDLAYDFLIEIPTKTIKIKKEFAADPSLVWQAWTSSDWLDQWWGPKPWHVETKTLDFIPNGIWLYAMVGPEGEKHWALSQYIEINEGQSFSHKDGFCDEDGIINQDMPQSTWNVTFTSADKHTVVDCIITCDSKEAIEGVLEMGFQEGISMCLKQLDELFERTSLNT</sequence>
<reference evidence="3 4" key="1">
    <citation type="submission" date="2020-08" db="EMBL/GenBank/DDBJ databases">
        <title>Sphingobacterium sp. DN04309 isolated from aquaculture water.</title>
        <authorList>
            <person name="Zhang M."/>
        </authorList>
    </citation>
    <scope>NUCLEOTIDE SEQUENCE [LARGE SCALE GENOMIC DNA]</scope>
    <source>
        <strain evidence="3 4">DN04309</strain>
    </source>
</reference>
<proteinExistence type="inferred from homology"/>
<dbReference type="Proteomes" id="UP000651271">
    <property type="component" value="Unassembled WGS sequence"/>
</dbReference>
<dbReference type="SUPFAM" id="SSF55961">
    <property type="entry name" value="Bet v1-like"/>
    <property type="match status" value="1"/>
</dbReference>
<feature type="domain" description="Activator of Hsp90 ATPase homologue 1/2-like C-terminal" evidence="2">
    <location>
        <begin position="26"/>
        <end position="163"/>
    </location>
</feature>
<dbReference type="Pfam" id="PF08327">
    <property type="entry name" value="AHSA1"/>
    <property type="match status" value="1"/>
</dbReference>
<dbReference type="CDD" id="cd07814">
    <property type="entry name" value="SRPBCC_CalC_Aha1-like"/>
    <property type="match status" value="1"/>
</dbReference>
<dbReference type="Gene3D" id="3.30.530.20">
    <property type="match status" value="1"/>
</dbReference>
<gene>
    <name evidence="3" type="ORF">H8B04_12755</name>
</gene>
<accession>A0ABR7YGH5</accession>
<evidence type="ECO:0000313" key="4">
    <source>
        <dbReference type="Proteomes" id="UP000651271"/>
    </source>
</evidence>
<name>A0ABR7YGH5_9SPHI</name>
<dbReference type="InterPro" id="IPR023393">
    <property type="entry name" value="START-like_dom_sf"/>
</dbReference>
<dbReference type="RefSeq" id="WP_190302603.1">
    <property type="nucleotide sequence ID" value="NZ_JACOIJ010000027.1"/>
</dbReference>
<protein>
    <submittedName>
        <fullName evidence="3">SRPBCC domain-containing protein</fullName>
    </submittedName>
</protein>
<comment type="caution">
    <text evidence="3">The sequence shown here is derived from an EMBL/GenBank/DDBJ whole genome shotgun (WGS) entry which is preliminary data.</text>
</comment>
<evidence type="ECO:0000256" key="1">
    <source>
        <dbReference type="ARBA" id="ARBA00006817"/>
    </source>
</evidence>
<comment type="similarity">
    <text evidence="1">Belongs to the AHA1 family.</text>
</comment>
<dbReference type="EMBL" id="JACOIJ010000027">
    <property type="protein sequence ID" value="MBD1430421.1"/>
    <property type="molecule type" value="Genomic_DNA"/>
</dbReference>